<keyword evidence="7" id="KW-0620">Polyamine biosynthesis</keyword>
<dbReference type="PROSITE" id="PS00879">
    <property type="entry name" value="ODR_DC_2_2"/>
    <property type="match status" value="1"/>
</dbReference>
<dbReference type="PRINTS" id="PR01179">
    <property type="entry name" value="ODADCRBXLASE"/>
</dbReference>
<name>A0A6A6U2I1_9PEZI</name>
<evidence type="ECO:0000256" key="5">
    <source>
        <dbReference type="ARBA" id="ARBA00022793"/>
    </source>
</evidence>
<dbReference type="InterPro" id="IPR000183">
    <property type="entry name" value="Orn/DAP/Arg_de-COase"/>
</dbReference>
<dbReference type="FunFam" id="2.40.37.10:FF:000010">
    <property type="entry name" value="Ornithine decarboxylase"/>
    <property type="match status" value="1"/>
</dbReference>
<dbReference type="Gene3D" id="3.20.20.10">
    <property type="entry name" value="Alanine racemase"/>
    <property type="match status" value="1"/>
</dbReference>
<dbReference type="InterPro" id="IPR022653">
    <property type="entry name" value="De-COase2_pyr-phos_BS"/>
</dbReference>
<evidence type="ECO:0000256" key="4">
    <source>
        <dbReference type="ARBA" id="ARBA00022490"/>
    </source>
</evidence>
<dbReference type="InterPro" id="IPR009006">
    <property type="entry name" value="Ala_racemase/Decarboxylase_C"/>
</dbReference>
<reference evidence="17" key="1">
    <citation type="journal article" date="2020" name="Stud. Mycol.">
        <title>101 Dothideomycetes genomes: a test case for predicting lifestyles and emergence of pathogens.</title>
        <authorList>
            <person name="Haridas S."/>
            <person name="Albert R."/>
            <person name="Binder M."/>
            <person name="Bloem J."/>
            <person name="Labutti K."/>
            <person name="Salamov A."/>
            <person name="Andreopoulos B."/>
            <person name="Baker S."/>
            <person name="Barry K."/>
            <person name="Bills G."/>
            <person name="Bluhm B."/>
            <person name="Cannon C."/>
            <person name="Castanera R."/>
            <person name="Culley D."/>
            <person name="Daum C."/>
            <person name="Ezra D."/>
            <person name="Gonzalez J."/>
            <person name="Henrissat B."/>
            <person name="Kuo A."/>
            <person name="Liang C."/>
            <person name="Lipzen A."/>
            <person name="Lutzoni F."/>
            <person name="Magnuson J."/>
            <person name="Mondo S."/>
            <person name="Nolan M."/>
            <person name="Ohm R."/>
            <person name="Pangilinan J."/>
            <person name="Park H.-J."/>
            <person name="Ramirez L."/>
            <person name="Alfaro M."/>
            <person name="Sun H."/>
            <person name="Tritt A."/>
            <person name="Yoshinaga Y."/>
            <person name="Zwiers L.-H."/>
            <person name="Turgeon B."/>
            <person name="Goodwin S."/>
            <person name="Spatafora J."/>
            <person name="Crous P."/>
            <person name="Grigoriev I."/>
        </authorList>
    </citation>
    <scope>NUCLEOTIDE SEQUENCE</scope>
    <source>
        <strain evidence="17">CBS 115976</strain>
    </source>
</reference>
<evidence type="ECO:0000256" key="7">
    <source>
        <dbReference type="ARBA" id="ARBA00023115"/>
    </source>
</evidence>
<evidence type="ECO:0000256" key="3">
    <source>
        <dbReference type="ARBA" id="ARBA00008872"/>
    </source>
</evidence>
<evidence type="ECO:0000256" key="11">
    <source>
        <dbReference type="ARBA" id="ARBA00037173"/>
    </source>
</evidence>
<evidence type="ECO:0000256" key="6">
    <source>
        <dbReference type="ARBA" id="ARBA00022898"/>
    </source>
</evidence>
<keyword evidence="8" id="KW-0456">Lyase</keyword>
<evidence type="ECO:0000313" key="17">
    <source>
        <dbReference type="EMBL" id="KAF2665856.1"/>
    </source>
</evidence>
<feature type="domain" description="Orn/DAP/Arg decarboxylase 2 N-terminal" evidence="16">
    <location>
        <begin position="79"/>
        <end position="308"/>
    </location>
</feature>
<dbReference type="OrthoDB" id="5034579at2759"/>
<dbReference type="Proteomes" id="UP000799302">
    <property type="component" value="Unassembled WGS sequence"/>
</dbReference>
<comment type="cofactor">
    <cofactor evidence="1 15">
        <name>pyridoxal 5'-phosphate</name>
        <dbReference type="ChEBI" id="CHEBI:597326"/>
    </cofactor>
</comment>
<dbReference type="InterPro" id="IPR002433">
    <property type="entry name" value="Orn_de-COase"/>
</dbReference>
<keyword evidence="6 15" id="KW-0663">Pyridoxal phosphate</keyword>
<evidence type="ECO:0000256" key="12">
    <source>
        <dbReference type="ARBA" id="ARBA00039485"/>
    </source>
</evidence>
<dbReference type="PROSITE" id="PS00878">
    <property type="entry name" value="ODR_DC_2_1"/>
    <property type="match status" value="1"/>
</dbReference>
<keyword evidence="4" id="KW-0963">Cytoplasm</keyword>
<dbReference type="GO" id="GO:0033387">
    <property type="term" value="P:putrescine biosynthetic process from arginine, via ornithine"/>
    <property type="evidence" value="ECO:0007669"/>
    <property type="project" value="TreeGrafter"/>
</dbReference>
<dbReference type="GO" id="GO:0004586">
    <property type="term" value="F:ornithine decarboxylase activity"/>
    <property type="evidence" value="ECO:0007669"/>
    <property type="project" value="UniProtKB-EC"/>
</dbReference>
<feature type="modified residue" description="N6-(pyridoxal phosphate)lysine" evidence="15">
    <location>
        <position position="103"/>
    </location>
</feature>
<comment type="function">
    <text evidence="11">Catalyzes the first and rate-limiting step of polyamine biosynthesis that converts ornithine into putrescine, which is the precursor for the polyamines, spermidine and spermine. Polyamines are essential for cell proliferation and are implicated in cellular processes, ranging from DNA replication to apoptosis.</text>
</comment>
<evidence type="ECO:0000313" key="18">
    <source>
        <dbReference type="Proteomes" id="UP000799302"/>
    </source>
</evidence>
<gene>
    <name evidence="17" type="ORF">BT63DRAFT_458217</name>
</gene>
<keyword evidence="5" id="KW-0210">Decarboxylase</keyword>
<accession>A0A6A6U2I1</accession>
<comment type="similarity">
    <text evidence="3">Belongs to the Orn/Lys/Arg decarboxylase class-II family.</text>
</comment>
<dbReference type="Gene3D" id="2.40.37.10">
    <property type="entry name" value="Lyase, Ornithine Decarboxylase, Chain A, domain 1"/>
    <property type="match status" value="1"/>
</dbReference>
<dbReference type="PANTHER" id="PTHR11482">
    <property type="entry name" value="ARGININE/DIAMINOPIMELATE/ORNITHINE DECARBOXYLASE"/>
    <property type="match status" value="1"/>
</dbReference>
<sequence length="455" mass="50239">MAPSAFDYHEYSDETYLDDNNSPLCPKNGGLKGNEQCDKAQNATLSKALVGAAMKNRIVAIDSDTCDAGDEDAFFVADLGEIYRQHMRWKTHLNRVKPHYAVKCNPDQQVLRLLEALGTGFDCASKAEMDQVLSMGVDPSRIIYAQPCKTKSHLRYASKTGVKQMTFDNSDELHKIKGLFPDAELYLRILTDDSGSLCRLSQKFGASLDTTRELLELAHRLDLNVVGVAFHIGSGASDPQAFIKAVQDARFVFDQAGELGFTMHTLDVGGGFCSETFETMAGYLSEALDAYIPPHIRIIGEPGRYYVSSAFSLACHVIARRTVTDPTLGTTSYMLYLNDGVYGNFSSIMFDHQNPIPRVLSIGNRYLYGQLNNRDGYESPNMVEYSIWGPTCDGIDCISQSCSFDDVIETGDWLYFEDMGAYTKCSATKFNGFSDTHDVVYVSSEPGASAIIGMI</sequence>
<dbReference type="FunFam" id="3.20.20.10:FF:000005">
    <property type="entry name" value="Ornithine decarboxylase"/>
    <property type="match status" value="1"/>
</dbReference>
<evidence type="ECO:0000256" key="14">
    <source>
        <dbReference type="ARBA" id="ARBA00049127"/>
    </source>
</evidence>
<protein>
    <recommendedName>
        <fullName evidence="12">Ornithine decarboxylase</fullName>
        <ecNumber evidence="10">4.1.1.17</ecNumber>
    </recommendedName>
</protein>
<evidence type="ECO:0000256" key="8">
    <source>
        <dbReference type="ARBA" id="ARBA00023239"/>
    </source>
</evidence>
<proteinExistence type="inferred from homology"/>
<dbReference type="InterPro" id="IPR022657">
    <property type="entry name" value="De-COase2_CS"/>
</dbReference>
<dbReference type="InterPro" id="IPR029066">
    <property type="entry name" value="PLP-binding_barrel"/>
</dbReference>
<comment type="subunit">
    <text evidence="13">Homodimer. Only the dimer is catalytically active, as the active sites are constructed of residues from both monomers.</text>
</comment>
<evidence type="ECO:0000256" key="15">
    <source>
        <dbReference type="PIRSR" id="PIRSR600183-50"/>
    </source>
</evidence>
<evidence type="ECO:0000256" key="9">
    <source>
        <dbReference type="ARBA" id="ARBA00034115"/>
    </source>
</evidence>
<dbReference type="SUPFAM" id="SSF51419">
    <property type="entry name" value="PLP-binding barrel"/>
    <property type="match status" value="1"/>
</dbReference>
<comment type="catalytic activity">
    <reaction evidence="14">
        <text>L-ornithine + H(+) = putrescine + CO2</text>
        <dbReference type="Rhea" id="RHEA:22964"/>
        <dbReference type="ChEBI" id="CHEBI:15378"/>
        <dbReference type="ChEBI" id="CHEBI:16526"/>
        <dbReference type="ChEBI" id="CHEBI:46911"/>
        <dbReference type="ChEBI" id="CHEBI:326268"/>
        <dbReference type="EC" id="4.1.1.17"/>
    </reaction>
</comment>
<dbReference type="EC" id="4.1.1.17" evidence="10"/>
<comment type="pathway">
    <text evidence="9">Amine and polyamine biosynthesis; putrescine biosynthesis via L-ornithine pathway; putrescine from L-ornithine: step 1/1.</text>
</comment>
<evidence type="ECO:0000256" key="10">
    <source>
        <dbReference type="ARBA" id="ARBA00034138"/>
    </source>
</evidence>
<dbReference type="CDD" id="cd00622">
    <property type="entry name" value="PLPDE_III_ODC"/>
    <property type="match status" value="1"/>
</dbReference>
<evidence type="ECO:0000259" key="16">
    <source>
        <dbReference type="Pfam" id="PF02784"/>
    </source>
</evidence>
<dbReference type="EMBL" id="MU004239">
    <property type="protein sequence ID" value="KAF2665856.1"/>
    <property type="molecule type" value="Genomic_DNA"/>
</dbReference>
<organism evidence="17 18">
    <name type="scientific">Microthyrium microscopicum</name>
    <dbReference type="NCBI Taxonomy" id="703497"/>
    <lineage>
        <taxon>Eukaryota</taxon>
        <taxon>Fungi</taxon>
        <taxon>Dikarya</taxon>
        <taxon>Ascomycota</taxon>
        <taxon>Pezizomycotina</taxon>
        <taxon>Dothideomycetes</taxon>
        <taxon>Dothideomycetes incertae sedis</taxon>
        <taxon>Microthyriales</taxon>
        <taxon>Microthyriaceae</taxon>
        <taxon>Microthyrium</taxon>
    </lineage>
</organism>
<dbReference type="GO" id="GO:0005737">
    <property type="term" value="C:cytoplasm"/>
    <property type="evidence" value="ECO:0007669"/>
    <property type="project" value="UniProtKB-SubCell"/>
</dbReference>
<dbReference type="AlphaFoldDB" id="A0A6A6U2I1"/>
<dbReference type="SUPFAM" id="SSF50621">
    <property type="entry name" value="Alanine racemase C-terminal domain-like"/>
    <property type="match status" value="1"/>
</dbReference>
<dbReference type="PRINTS" id="PR01182">
    <property type="entry name" value="ORNDCRBXLASE"/>
</dbReference>
<dbReference type="PANTHER" id="PTHR11482:SF6">
    <property type="entry name" value="ORNITHINE DECARBOXYLASE 1-RELATED"/>
    <property type="match status" value="1"/>
</dbReference>
<comment type="subcellular location">
    <subcellularLocation>
        <location evidence="2">Cytoplasm</location>
    </subcellularLocation>
</comment>
<dbReference type="Pfam" id="PF02784">
    <property type="entry name" value="Orn_Arg_deC_N"/>
    <property type="match status" value="1"/>
</dbReference>
<evidence type="ECO:0000256" key="2">
    <source>
        <dbReference type="ARBA" id="ARBA00004496"/>
    </source>
</evidence>
<evidence type="ECO:0000256" key="1">
    <source>
        <dbReference type="ARBA" id="ARBA00001933"/>
    </source>
</evidence>
<keyword evidence="18" id="KW-1185">Reference proteome</keyword>
<feature type="active site" description="Proton donor" evidence="15">
    <location>
        <position position="392"/>
    </location>
</feature>
<evidence type="ECO:0000256" key="13">
    <source>
        <dbReference type="ARBA" id="ARBA00046672"/>
    </source>
</evidence>
<dbReference type="InterPro" id="IPR022644">
    <property type="entry name" value="De-COase2_N"/>
</dbReference>